<dbReference type="RefSeq" id="XP_038076591.1">
    <property type="nucleotide sequence ID" value="XM_038220663.1"/>
</dbReference>
<evidence type="ECO:0000256" key="3">
    <source>
        <dbReference type="ARBA" id="ARBA00022692"/>
    </source>
</evidence>
<evidence type="ECO:0000256" key="4">
    <source>
        <dbReference type="ARBA" id="ARBA00022723"/>
    </source>
</evidence>
<proteinExistence type="inferred from homology"/>
<sequence>MDRQTHQSWSDEGTRTVGSPRTTEAVRIAQGTSEKALPQYTLDEVGDHWEAKSCWVVLFDLVYDVTEFLHQHPGGSEILLEHAGHDSTRAFQGKGHSEEAHKLLEKYCIGQLVSSERIY</sequence>
<feature type="domain" description="Cytochrome b5 heme-binding" evidence="9">
    <location>
        <begin position="37"/>
        <end position="113"/>
    </location>
</feature>
<dbReference type="Proteomes" id="UP000887568">
    <property type="component" value="Unplaced"/>
</dbReference>
<dbReference type="PRINTS" id="PR00363">
    <property type="entry name" value="CYTOCHROMEB5"/>
</dbReference>
<dbReference type="OMA" id="PVGCREI"/>
<comment type="similarity">
    <text evidence="7">Belongs to the cytochrome b5 family.</text>
</comment>
<dbReference type="InterPro" id="IPR036400">
    <property type="entry name" value="Cyt_B5-like_heme/steroid_sf"/>
</dbReference>
<keyword evidence="11" id="KW-1185">Reference proteome</keyword>
<dbReference type="SUPFAM" id="SSF55856">
    <property type="entry name" value="Cytochrome b5-like heme/steroid binding domain"/>
    <property type="match status" value="1"/>
</dbReference>
<name>A0A914BKG3_PATMI</name>
<dbReference type="GeneID" id="119744624"/>
<evidence type="ECO:0000256" key="2">
    <source>
        <dbReference type="ARBA" id="ARBA00022617"/>
    </source>
</evidence>
<evidence type="ECO:0000313" key="10">
    <source>
        <dbReference type="EnsemblMetazoa" id="XP_038076599.1"/>
    </source>
</evidence>
<dbReference type="RefSeq" id="XP_038076599.1">
    <property type="nucleotide sequence ID" value="XM_038220671.1"/>
</dbReference>
<dbReference type="InterPro" id="IPR050668">
    <property type="entry name" value="Cytochrome_b5"/>
</dbReference>
<dbReference type="SMART" id="SM01117">
    <property type="entry name" value="Cyt-b5"/>
    <property type="match status" value="1"/>
</dbReference>
<dbReference type="GO" id="GO:0020037">
    <property type="term" value="F:heme binding"/>
    <property type="evidence" value="ECO:0007669"/>
    <property type="project" value="TreeGrafter"/>
</dbReference>
<dbReference type="OrthoDB" id="260519at2759"/>
<dbReference type="FunFam" id="3.10.120.10:FF:000002">
    <property type="entry name" value="Cytochrome b5 type B"/>
    <property type="match status" value="1"/>
</dbReference>
<evidence type="ECO:0000256" key="6">
    <source>
        <dbReference type="ARBA" id="ARBA00023136"/>
    </source>
</evidence>
<keyword evidence="4" id="KW-0479">Metal-binding</keyword>
<dbReference type="AlphaFoldDB" id="A0A914BKG3"/>
<evidence type="ECO:0000256" key="8">
    <source>
        <dbReference type="SAM" id="MobiDB-lite"/>
    </source>
</evidence>
<evidence type="ECO:0000256" key="5">
    <source>
        <dbReference type="ARBA" id="ARBA00023004"/>
    </source>
</evidence>
<dbReference type="EnsemblMetazoa" id="XM_038220663.1">
    <property type="protein sequence ID" value="XP_038076591.1"/>
    <property type="gene ID" value="LOC119744624"/>
</dbReference>
<evidence type="ECO:0000259" key="9">
    <source>
        <dbReference type="PROSITE" id="PS50255"/>
    </source>
</evidence>
<feature type="compositionally biased region" description="Polar residues" evidence="8">
    <location>
        <begin position="1"/>
        <end position="22"/>
    </location>
</feature>
<keyword evidence="3" id="KW-0812">Transmembrane</keyword>
<dbReference type="InterPro" id="IPR001199">
    <property type="entry name" value="Cyt_B5-like_heme/steroid-bd"/>
</dbReference>
<dbReference type="PANTHER" id="PTHR19359">
    <property type="entry name" value="CYTOCHROME B5"/>
    <property type="match status" value="1"/>
</dbReference>
<dbReference type="GO" id="GO:0046872">
    <property type="term" value="F:metal ion binding"/>
    <property type="evidence" value="ECO:0007669"/>
    <property type="project" value="UniProtKB-KW"/>
</dbReference>
<dbReference type="Gene3D" id="3.10.120.10">
    <property type="entry name" value="Cytochrome b5-like heme/steroid binding domain"/>
    <property type="match status" value="1"/>
</dbReference>
<evidence type="ECO:0000313" key="11">
    <source>
        <dbReference type="Proteomes" id="UP000887568"/>
    </source>
</evidence>
<organism evidence="10 11">
    <name type="scientific">Patiria miniata</name>
    <name type="common">Bat star</name>
    <name type="synonym">Asterina miniata</name>
    <dbReference type="NCBI Taxonomy" id="46514"/>
    <lineage>
        <taxon>Eukaryota</taxon>
        <taxon>Metazoa</taxon>
        <taxon>Echinodermata</taxon>
        <taxon>Eleutherozoa</taxon>
        <taxon>Asterozoa</taxon>
        <taxon>Asteroidea</taxon>
        <taxon>Valvatacea</taxon>
        <taxon>Valvatida</taxon>
        <taxon>Asterinidae</taxon>
        <taxon>Patiria</taxon>
    </lineage>
</organism>
<dbReference type="GO" id="GO:0016020">
    <property type="term" value="C:membrane"/>
    <property type="evidence" value="ECO:0007669"/>
    <property type="project" value="UniProtKB-SubCell"/>
</dbReference>
<evidence type="ECO:0000256" key="1">
    <source>
        <dbReference type="ARBA" id="ARBA00004370"/>
    </source>
</evidence>
<accession>A0A914BKG3</accession>
<dbReference type="PROSITE" id="PS50255">
    <property type="entry name" value="CYTOCHROME_B5_2"/>
    <property type="match status" value="1"/>
</dbReference>
<keyword evidence="6" id="KW-0472">Membrane</keyword>
<dbReference type="Pfam" id="PF00173">
    <property type="entry name" value="Cyt-b5"/>
    <property type="match status" value="1"/>
</dbReference>
<evidence type="ECO:0000256" key="7">
    <source>
        <dbReference type="ARBA" id="ARBA00038168"/>
    </source>
</evidence>
<dbReference type="EnsemblMetazoa" id="XM_038220671.1">
    <property type="protein sequence ID" value="XP_038076599.1"/>
    <property type="gene ID" value="LOC119744624"/>
</dbReference>
<keyword evidence="5" id="KW-0408">Iron</keyword>
<keyword evidence="2" id="KW-0349">Heme</keyword>
<reference evidence="10" key="1">
    <citation type="submission" date="2022-11" db="UniProtKB">
        <authorList>
            <consortium name="EnsemblMetazoa"/>
        </authorList>
    </citation>
    <scope>IDENTIFICATION</scope>
</reference>
<protein>
    <recommendedName>
        <fullName evidence="9">Cytochrome b5 heme-binding domain-containing protein</fullName>
    </recommendedName>
</protein>
<feature type="region of interest" description="Disordered" evidence="8">
    <location>
        <begin position="1"/>
        <end position="23"/>
    </location>
</feature>
<comment type="subcellular location">
    <subcellularLocation>
        <location evidence="1">Membrane</location>
    </subcellularLocation>
</comment>